<evidence type="ECO:0000313" key="1">
    <source>
        <dbReference type="EMBL" id="TWU32152.1"/>
    </source>
</evidence>
<evidence type="ECO:0000313" key="2">
    <source>
        <dbReference type="Proteomes" id="UP000315471"/>
    </source>
</evidence>
<comment type="caution">
    <text evidence="1">The sequence shown here is derived from an EMBL/GenBank/DDBJ whole genome shotgun (WGS) entry which is preliminary data.</text>
</comment>
<reference evidence="1 2" key="1">
    <citation type="submission" date="2019-02" db="EMBL/GenBank/DDBJ databases">
        <title>Deep-cultivation of Planctomycetes and their phenomic and genomic characterization uncovers novel biology.</title>
        <authorList>
            <person name="Wiegand S."/>
            <person name="Jogler M."/>
            <person name="Boedeker C."/>
            <person name="Pinto D."/>
            <person name="Vollmers J."/>
            <person name="Rivas-Marin E."/>
            <person name="Kohn T."/>
            <person name="Peeters S.H."/>
            <person name="Heuer A."/>
            <person name="Rast P."/>
            <person name="Oberbeckmann S."/>
            <person name="Bunk B."/>
            <person name="Jeske O."/>
            <person name="Meyerdierks A."/>
            <person name="Storesund J.E."/>
            <person name="Kallscheuer N."/>
            <person name="Luecker S."/>
            <person name="Lage O.M."/>
            <person name="Pohl T."/>
            <person name="Merkel B.J."/>
            <person name="Hornburger P."/>
            <person name="Mueller R.-W."/>
            <person name="Bruemmer F."/>
            <person name="Labrenz M."/>
            <person name="Spormann A.M."/>
            <person name="Op Den Camp H."/>
            <person name="Overmann J."/>
            <person name="Amann R."/>
            <person name="Jetten M.S.M."/>
            <person name="Mascher T."/>
            <person name="Medema M.H."/>
            <person name="Devos D.P."/>
            <person name="Kaster A.-K."/>
            <person name="Ovreas L."/>
            <person name="Rohde M."/>
            <person name="Galperin M.Y."/>
            <person name="Jogler C."/>
        </authorList>
    </citation>
    <scope>NUCLEOTIDE SEQUENCE [LARGE SCALE GENOMIC DNA]</scope>
    <source>
        <strain evidence="1 2">Q31b</strain>
    </source>
</reference>
<gene>
    <name evidence="1" type="ORF">Q31b_58470</name>
</gene>
<keyword evidence="2" id="KW-1185">Reference proteome</keyword>
<dbReference type="InterPro" id="IPR010036">
    <property type="entry name" value="MDP_1_eu_arc"/>
</dbReference>
<name>A0A5C6D5B4_9BACT</name>
<dbReference type="Pfam" id="PF12689">
    <property type="entry name" value="Acid_PPase"/>
    <property type="match status" value="1"/>
</dbReference>
<dbReference type="NCBIfam" id="TIGR01685">
    <property type="entry name" value="MDP-1"/>
    <property type="match status" value="1"/>
</dbReference>
<dbReference type="OrthoDB" id="271592at2"/>
<proteinExistence type="predicted"/>
<dbReference type="SUPFAM" id="SSF56784">
    <property type="entry name" value="HAD-like"/>
    <property type="match status" value="1"/>
</dbReference>
<accession>A0A5C6D5B4</accession>
<dbReference type="GO" id="GO:0003993">
    <property type="term" value="F:acid phosphatase activity"/>
    <property type="evidence" value="ECO:0007669"/>
    <property type="project" value="TreeGrafter"/>
</dbReference>
<dbReference type="SFLD" id="SFLDS00003">
    <property type="entry name" value="Haloacid_Dehalogenase"/>
    <property type="match status" value="1"/>
</dbReference>
<dbReference type="InterPro" id="IPR036412">
    <property type="entry name" value="HAD-like_sf"/>
</dbReference>
<dbReference type="InterPro" id="IPR010033">
    <property type="entry name" value="HAD_SF_ppase_IIIC"/>
</dbReference>
<dbReference type="Gene3D" id="3.40.50.1000">
    <property type="entry name" value="HAD superfamily/HAD-like"/>
    <property type="match status" value="1"/>
</dbReference>
<dbReference type="PANTHER" id="PTHR17901:SF14">
    <property type="entry name" value="MAGNESIUM-DEPENDENT PHOSPHATASE 1"/>
    <property type="match status" value="1"/>
</dbReference>
<dbReference type="PANTHER" id="PTHR17901">
    <property type="entry name" value="MAGNESIUM-DEPENDENT PHOSPHATASE 1 MDP1"/>
    <property type="match status" value="1"/>
</dbReference>
<dbReference type="SFLD" id="SFLDG01129">
    <property type="entry name" value="C1.5:_HAD__Beta-PGM__Phosphata"/>
    <property type="match status" value="1"/>
</dbReference>
<dbReference type="RefSeq" id="WP_146602885.1">
    <property type="nucleotide sequence ID" value="NZ_SJPY01000023.1"/>
</dbReference>
<dbReference type="EMBL" id="SJPY01000023">
    <property type="protein sequence ID" value="TWU32152.1"/>
    <property type="molecule type" value="Genomic_DNA"/>
</dbReference>
<dbReference type="Proteomes" id="UP000315471">
    <property type="component" value="Unassembled WGS sequence"/>
</dbReference>
<dbReference type="InterPro" id="IPR023214">
    <property type="entry name" value="HAD_sf"/>
</dbReference>
<sequence>MRQPELIVFDLDFTLWDCDGTWCDCLSPPFRRQNERVFDRASRQVRLYDDVTSILDHCDKQCIKMAIASRTEQPAWARELVELLGITHRFAFAEIYPSSKRKHFAALKASSGLRHEDMIFFDDEMRNINEVSTLGVTSIHVSNGMTANLFHKALRAFAKNGHASRH</sequence>
<dbReference type="AlphaFoldDB" id="A0A5C6D5B4"/>
<protein>
    <submittedName>
        <fullName evidence="1">Acid Phosphatase</fullName>
    </submittedName>
</protein>
<organism evidence="1 2">
    <name type="scientific">Novipirellula aureliae</name>
    <dbReference type="NCBI Taxonomy" id="2527966"/>
    <lineage>
        <taxon>Bacteria</taxon>
        <taxon>Pseudomonadati</taxon>
        <taxon>Planctomycetota</taxon>
        <taxon>Planctomycetia</taxon>
        <taxon>Pirellulales</taxon>
        <taxon>Pirellulaceae</taxon>
        <taxon>Novipirellula</taxon>
    </lineage>
</organism>
<dbReference type="SFLD" id="SFLDG01131">
    <property type="entry name" value="C1.5.2:_MDP_Like"/>
    <property type="match status" value="1"/>
</dbReference>
<dbReference type="NCBIfam" id="TIGR01681">
    <property type="entry name" value="HAD-SF-IIIC"/>
    <property type="match status" value="1"/>
</dbReference>